<evidence type="ECO:0000256" key="4">
    <source>
        <dbReference type="ARBA" id="ARBA00022499"/>
    </source>
</evidence>
<feature type="compositionally biased region" description="Polar residues" evidence="14">
    <location>
        <begin position="123"/>
        <end position="136"/>
    </location>
</feature>
<keyword evidence="8" id="KW-0347">Helicase</keyword>
<evidence type="ECO:0000256" key="3">
    <source>
        <dbReference type="ARBA" id="ARBA00012551"/>
    </source>
</evidence>
<evidence type="ECO:0000256" key="6">
    <source>
        <dbReference type="ARBA" id="ARBA00022741"/>
    </source>
</evidence>
<comment type="caution">
    <text evidence="17">The sequence shown here is derived from an EMBL/GenBank/DDBJ whole genome shotgun (WGS) entry which is preliminary data.</text>
</comment>
<feature type="compositionally biased region" description="Basic and acidic residues" evidence="14">
    <location>
        <begin position="24"/>
        <end position="49"/>
    </location>
</feature>
<comment type="catalytic activity">
    <reaction evidence="13">
        <text>ATP + H2O = ADP + phosphate + H(+)</text>
        <dbReference type="Rhea" id="RHEA:13065"/>
        <dbReference type="ChEBI" id="CHEBI:15377"/>
        <dbReference type="ChEBI" id="CHEBI:15378"/>
        <dbReference type="ChEBI" id="CHEBI:30616"/>
        <dbReference type="ChEBI" id="CHEBI:43474"/>
        <dbReference type="ChEBI" id="CHEBI:456216"/>
        <dbReference type="EC" id="3.6.4.12"/>
    </reaction>
</comment>
<feature type="region of interest" description="Disordered" evidence="14">
    <location>
        <begin position="1"/>
        <end position="70"/>
    </location>
</feature>
<evidence type="ECO:0000256" key="14">
    <source>
        <dbReference type="SAM" id="MobiDB-lite"/>
    </source>
</evidence>
<sequence length="1605" mass="180706">MAAKDADNPEAEEDEKAGHATAGEADHTAVEESDMGQHNEQEVSDDPKMKANQTETNRTKKRIKSEACDDGLVSAGEMSLDQDIMSVPPSVPEELFQMVESLADSTMLSQSDTNLVTDAVKKSSGNSKDSQPTQPKVKNLIVKLTPVPVVTTRGSRSSVSKNREKTGETQKKGVDDRGKEKGDAAKAPVDGTASPPPSRRSSRLKTTPLRKQAENKGKEESSDSDEDRKSKSKSSKKSSKENEENAKETTVSEKKTMDSDSDEIPNILLEKAAAGRSTDEEQESTSAKKCLFKQKNTSTKDTDKASKRKRKSESSDSDLGIKSKKTSKKKTKQTGSDSTNSDSDQEKQSKSKAATVKRRSSRVKKQDEAKEEEKSSPERKAAKRKRSYEAKRKGRSLKTASKLQSSSSSEEEQPAEGDSGEDSDEQKIKPIVEDGVVGGSGPVHQSSGDEEDNAEVSQDCEDDDDDPENRIAKKMLLAQIKSNYSSGAESSSDNGEDEDGKSSRKVKKDDDDDNDDGDEEQEDEDSEDSSSEVEVKKQGGRHKLLRHKLSLSEAESGEEKAASKDKKGGKKKSGKKVRSEASSDSDSDFEKSESSEESGMSEELTESENEGKSRKTRASKKKDDAKQRSYKQQQKKKKRRRIKVQDSSSSNDKSGKEGDEDDEDHKGRKKIRKILKDDKLRTETRDALKEEEDRRKRIAEREALREKLREVLLVKESPHVVSPCPITTKLVLDEHEETKEPLVQVHRNLVTKLKPHQVDGVQFMWDCCCESVKKIKKSSGSGCILAHCMGLGKTLQVVTLLHTLLLCEKLDFTTALVVCPLNTVLNWLNEFEKWQVGLKDDESLEVVELATVKRPQERAYALQRWQDTGGVIIIGYEMYRNLTQGRNIKSKKLKEIFQKTLVDPDHCMVNFIKENLLGSVKEFRNRFINPIQNGQCADSTLQDVRIMKKRAHILYEMLAGCVQRKDYTALTKFLPPKHEYVLSVRVTPIQCKLYRYYLEHFTGVGNAMEGGRGRAGTKLFQDFQVLSRIWTHPWCLHLDYVSKENRGFFDEDSMDEFIATETEESSMSMTSEDEKAKKKKKLGRGKKRGSDDSDSDEVEVIKEWNTCTRGKNGESRSRPEIVEEPQAPSSPGNPGHDWHKTFVTDADGQILEHSGKMMLLFEILRMAEEVDEKVLVFSQSLISLDLIEDFLEIATKARDDDEIVSPYKGDGKWFRNIDYYRLDGSTNAPTRKKWAEEFNDTSNIRGRLFLISTRAGSLGINLVAANRVIIFDASWNPSYDVQSIFRVYRFGQIRTVFVYRFLAQGTMEAKIYDRQVTKQSLAFRVVDQQQIERHFTGVELAELYTFEPEMLDDPSSKKSTKATPVLPKDPFLAEMLQNNKDQIVCYHEHDSLLDHKESEALSEEDRKAAWTEYEAEKKGVFMRNNYQATYPQMDMGNSNYFSFNMAALASMSNQQLEDLINQGRQKVIEATNSLKAFARESLEDSIARLWKENPDLTESQVQSTALAHQVTLETELKRRESVYRDVLTRQQTLMMYVQKMVTNRKVQEQQMAMANQASYLNQLAMQNGMMGGGGLSQMDLVGLYQQLHGLGSQGMGKNPGPSKGQ</sequence>
<evidence type="ECO:0000259" key="15">
    <source>
        <dbReference type="PROSITE" id="PS51192"/>
    </source>
</evidence>
<protein>
    <recommendedName>
        <fullName evidence="3">DNA helicase</fullName>
        <ecNumber evidence="3">3.6.4.12</ecNumber>
    </recommendedName>
</protein>
<feature type="compositionally biased region" description="Low complexity" evidence="14">
    <location>
        <begin position="147"/>
        <end position="160"/>
    </location>
</feature>
<keyword evidence="12" id="KW-0539">Nucleus</keyword>
<feature type="compositionally biased region" description="Basic and acidic residues" evidence="14">
    <location>
        <begin position="1111"/>
        <end position="1121"/>
    </location>
</feature>
<feature type="domain" description="Helicase ATP-binding" evidence="15">
    <location>
        <begin position="774"/>
        <end position="919"/>
    </location>
</feature>
<feature type="compositionally biased region" description="Acidic residues" evidence="14">
    <location>
        <begin position="409"/>
        <end position="424"/>
    </location>
</feature>
<feature type="compositionally biased region" description="Basic residues" evidence="14">
    <location>
        <begin position="538"/>
        <end position="549"/>
    </location>
</feature>
<dbReference type="GO" id="GO:0005524">
    <property type="term" value="F:ATP binding"/>
    <property type="evidence" value="ECO:0007669"/>
    <property type="project" value="UniProtKB-KW"/>
</dbReference>
<keyword evidence="6" id="KW-0547">Nucleotide-binding</keyword>
<feature type="compositionally biased region" description="Acidic residues" evidence="14">
    <location>
        <begin position="448"/>
        <end position="467"/>
    </location>
</feature>
<keyword evidence="5" id="KW-0597">Phosphoprotein</keyword>
<feature type="compositionally biased region" description="Basic residues" evidence="14">
    <location>
        <begin position="633"/>
        <end position="642"/>
    </location>
</feature>
<feature type="compositionally biased region" description="Acidic residues" evidence="14">
    <location>
        <begin position="595"/>
        <end position="608"/>
    </location>
</feature>
<feature type="compositionally biased region" description="Low complexity" evidence="14">
    <location>
        <begin position="333"/>
        <end position="342"/>
    </location>
</feature>
<dbReference type="Pfam" id="PF00176">
    <property type="entry name" value="SNF2-rel_dom"/>
    <property type="match status" value="2"/>
</dbReference>
<dbReference type="GO" id="GO:0003677">
    <property type="term" value="F:DNA binding"/>
    <property type="evidence" value="ECO:0007669"/>
    <property type="project" value="UniProtKB-KW"/>
</dbReference>
<dbReference type="SUPFAM" id="SSF52540">
    <property type="entry name" value="P-loop containing nucleoside triphosphate hydrolases"/>
    <property type="match status" value="2"/>
</dbReference>
<proteinExistence type="inferred from homology"/>
<name>A0A4Z2HG01_9TELE</name>
<dbReference type="Proteomes" id="UP000314294">
    <property type="component" value="Unassembled WGS sequence"/>
</dbReference>
<dbReference type="InterPro" id="IPR014001">
    <property type="entry name" value="Helicase_ATP-bd"/>
</dbReference>
<keyword evidence="10" id="KW-0832">Ubl conjugation</keyword>
<evidence type="ECO:0000256" key="9">
    <source>
        <dbReference type="ARBA" id="ARBA00022840"/>
    </source>
</evidence>
<evidence type="ECO:0000256" key="1">
    <source>
        <dbReference type="ARBA" id="ARBA00004123"/>
    </source>
</evidence>
<dbReference type="InterPro" id="IPR044574">
    <property type="entry name" value="ARIP4-like"/>
</dbReference>
<feature type="region of interest" description="Disordered" evidence="14">
    <location>
        <begin position="108"/>
        <end position="667"/>
    </location>
</feature>
<keyword evidence="4" id="KW-1017">Isopeptide bond</keyword>
<keyword evidence="9" id="KW-0067">ATP-binding</keyword>
<feature type="compositionally biased region" description="Basic and acidic residues" evidence="14">
    <location>
        <begin position="238"/>
        <end position="258"/>
    </location>
</feature>
<dbReference type="InterPro" id="IPR000330">
    <property type="entry name" value="SNF2_N"/>
</dbReference>
<gene>
    <name evidence="17" type="primary">Atrx_0</name>
    <name evidence="17" type="ORF">EYF80_025913</name>
</gene>
<feature type="compositionally biased region" description="Basic and acidic residues" evidence="14">
    <location>
        <begin position="364"/>
        <end position="380"/>
    </location>
</feature>
<keyword evidence="11" id="KW-0238">DNA-binding</keyword>
<reference evidence="17 18" key="1">
    <citation type="submission" date="2019-03" db="EMBL/GenBank/DDBJ databases">
        <title>First draft genome of Liparis tanakae, snailfish: a comprehensive survey of snailfish specific genes.</title>
        <authorList>
            <person name="Kim W."/>
            <person name="Song I."/>
            <person name="Jeong J.-H."/>
            <person name="Kim D."/>
            <person name="Kim S."/>
            <person name="Ryu S."/>
            <person name="Song J.Y."/>
            <person name="Lee S.K."/>
        </authorList>
    </citation>
    <scope>NUCLEOTIDE SEQUENCE [LARGE SCALE GENOMIC DNA]</scope>
    <source>
        <tissue evidence="17">Muscle</tissue>
    </source>
</reference>
<evidence type="ECO:0000259" key="16">
    <source>
        <dbReference type="PROSITE" id="PS51194"/>
    </source>
</evidence>
<dbReference type="EMBL" id="SRLO01000264">
    <property type="protein sequence ID" value="TNN63854.1"/>
    <property type="molecule type" value="Genomic_DNA"/>
</dbReference>
<dbReference type="InterPro" id="IPR027417">
    <property type="entry name" value="P-loop_NTPase"/>
</dbReference>
<dbReference type="CDD" id="cd18793">
    <property type="entry name" value="SF2_C_SNF"/>
    <property type="match status" value="1"/>
</dbReference>
<dbReference type="Gene3D" id="3.40.50.10810">
    <property type="entry name" value="Tandem AAA-ATPase domain"/>
    <property type="match status" value="2"/>
</dbReference>
<evidence type="ECO:0000313" key="18">
    <source>
        <dbReference type="Proteomes" id="UP000314294"/>
    </source>
</evidence>
<comment type="similarity">
    <text evidence="2">Belongs to the SNF2/RAD54 helicase family.</text>
</comment>
<dbReference type="PANTHER" id="PTHR45797">
    <property type="entry name" value="RAD54-LIKE"/>
    <property type="match status" value="1"/>
</dbReference>
<keyword evidence="18" id="KW-1185">Reference proteome</keyword>
<dbReference type="GO" id="GO:0016887">
    <property type="term" value="F:ATP hydrolysis activity"/>
    <property type="evidence" value="ECO:0007669"/>
    <property type="project" value="InterPro"/>
</dbReference>
<evidence type="ECO:0000256" key="10">
    <source>
        <dbReference type="ARBA" id="ARBA00022843"/>
    </source>
</evidence>
<evidence type="ECO:0000256" key="5">
    <source>
        <dbReference type="ARBA" id="ARBA00022553"/>
    </source>
</evidence>
<dbReference type="GO" id="GO:0003678">
    <property type="term" value="F:DNA helicase activity"/>
    <property type="evidence" value="ECO:0007669"/>
    <property type="project" value="UniProtKB-EC"/>
</dbReference>
<dbReference type="Pfam" id="PF26143">
    <property type="entry name" value="ATRX_C"/>
    <property type="match status" value="1"/>
</dbReference>
<evidence type="ECO:0000256" key="13">
    <source>
        <dbReference type="ARBA" id="ARBA00047995"/>
    </source>
</evidence>
<evidence type="ECO:0000256" key="12">
    <source>
        <dbReference type="ARBA" id="ARBA00023242"/>
    </source>
</evidence>
<feature type="compositionally biased region" description="Polar residues" evidence="14">
    <location>
        <begin position="480"/>
        <end position="493"/>
    </location>
</feature>
<dbReference type="SMART" id="SM00490">
    <property type="entry name" value="HELICc"/>
    <property type="match status" value="1"/>
</dbReference>
<comment type="subcellular location">
    <subcellularLocation>
        <location evidence="1">Nucleus</location>
    </subcellularLocation>
</comment>
<dbReference type="Pfam" id="PF00271">
    <property type="entry name" value="Helicase_C"/>
    <property type="match status" value="1"/>
</dbReference>
<feature type="compositionally biased region" description="Acidic residues" evidence="14">
    <location>
        <begin position="510"/>
        <end position="531"/>
    </location>
</feature>
<evidence type="ECO:0000256" key="2">
    <source>
        <dbReference type="ARBA" id="ARBA00007025"/>
    </source>
</evidence>
<dbReference type="EC" id="3.6.4.12" evidence="3"/>
<dbReference type="PANTHER" id="PTHR45797:SF3">
    <property type="entry name" value="TRANSCRIPTIONAL REGULATOR ATRX HOMOLOG"/>
    <property type="match status" value="1"/>
</dbReference>
<dbReference type="GO" id="GO:0045944">
    <property type="term" value="P:positive regulation of transcription by RNA polymerase II"/>
    <property type="evidence" value="ECO:0007669"/>
    <property type="project" value="UniProtKB-ARBA"/>
</dbReference>
<evidence type="ECO:0000256" key="11">
    <source>
        <dbReference type="ARBA" id="ARBA00023125"/>
    </source>
</evidence>
<dbReference type="PROSITE" id="PS51192">
    <property type="entry name" value="HELICASE_ATP_BIND_1"/>
    <property type="match status" value="1"/>
</dbReference>
<evidence type="ECO:0000256" key="8">
    <source>
        <dbReference type="ARBA" id="ARBA00022806"/>
    </source>
</evidence>
<evidence type="ECO:0000256" key="7">
    <source>
        <dbReference type="ARBA" id="ARBA00022801"/>
    </source>
</evidence>
<dbReference type="OrthoDB" id="2020972at2759"/>
<feature type="compositionally biased region" description="Basic and acidic residues" evidence="14">
    <location>
        <begin position="211"/>
        <end position="229"/>
    </location>
</feature>
<dbReference type="FunFam" id="3.40.50.300:FF:000377">
    <property type="entry name" value="transcriptional regulator ATRX isoform X1"/>
    <property type="match status" value="1"/>
</dbReference>
<evidence type="ECO:0000313" key="17">
    <source>
        <dbReference type="EMBL" id="TNN63854.1"/>
    </source>
</evidence>
<dbReference type="GO" id="GO:0016604">
    <property type="term" value="C:nuclear body"/>
    <property type="evidence" value="ECO:0007669"/>
    <property type="project" value="UniProtKB-ARBA"/>
</dbReference>
<feature type="compositionally biased region" description="Basic and acidic residues" evidence="14">
    <location>
        <begin position="557"/>
        <end position="566"/>
    </location>
</feature>
<feature type="domain" description="Helicase C-terminal" evidence="16">
    <location>
        <begin position="1162"/>
        <end position="1339"/>
    </location>
</feature>
<dbReference type="InterPro" id="IPR058901">
    <property type="entry name" value="ATRX_C"/>
</dbReference>
<feature type="region of interest" description="Disordered" evidence="14">
    <location>
        <begin position="1061"/>
        <end position="1135"/>
    </location>
</feature>
<keyword evidence="7" id="KW-0378">Hydrolase</keyword>
<dbReference type="InterPro" id="IPR001650">
    <property type="entry name" value="Helicase_C-like"/>
</dbReference>
<organism evidence="17 18">
    <name type="scientific">Liparis tanakae</name>
    <name type="common">Tanaka's snailfish</name>
    <dbReference type="NCBI Taxonomy" id="230148"/>
    <lineage>
        <taxon>Eukaryota</taxon>
        <taxon>Metazoa</taxon>
        <taxon>Chordata</taxon>
        <taxon>Craniata</taxon>
        <taxon>Vertebrata</taxon>
        <taxon>Euteleostomi</taxon>
        <taxon>Actinopterygii</taxon>
        <taxon>Neopterygii</taxon>
        <taxon>Teleostei</taxon>
        <taxon>Neoteleostei</taxon>
        <taxon>Acanthomorphata</taxon>
        <taxon>Eupercaria</taxon>
        <taxon>Perciformes</taxon>
        <taxon>Cottioidei</taxon>
        <taxon>Cottales</taxon>
        <taxon>Liparidae</taxon>
        <taxon>Liparis</taxon>
    </lineage>
</organism>
<accession>A0A4Z2HG01</accession>
<dbReference type="Gene3D" id="3.40.50.300">
    <property type="entry name" value="P-loop containing nucleotide triphosphate hydrolases"/>
    <property type="match status" value="1"/>
</dbReference>
<dbReference type="InterPro" id="IPR049730">
    <property type="entry name" value="SNF2/RAD54-like_C"/>
</dbReference>
<feature type="compositionally biased region" description="Basic residues" evidence="14">
    <location>
        <begin position="567"/>
        <end position="576"/>
    </location>
</feature>
<dbReference type="PROSITE" id="PS51194">
    <property type="entry name" value="HELICASE_CTER"/>
    <property type="match status" value="1"/>
</dbReference>
<feature type="compositionally biased region" description="Basic residues" evidence="14">
    <location>
        <begin position="1077"/>
        <end position="1087"/>
    </location>
</feature>
<feature type="compositionally biased region" description="Basic residues" evidence="14">
    <location>
        <begin position="381"/>
        <end position="396"/>
    </location>
</feature>
<dbReference type="SMART" id="SM00487">
    <property type="entry name" value="DEXDc"/>
    <property type="match status" value="1"/>
</dbReference>
<feature type="compositionally biased region" description="Basic and acidic residues" evidence="14">
    <location>
        <begin position="161"/>
        <end position="184"/>
    </location>
</feature>
<dbReference type="InterPro" id="IPR038718">
    <property type="entry name" value="SNF2-like_sf"/>
</dbReference>
<feature type="compositionally biased region" description="Basic residues" evidence="14">
    <location>
        <begin position="322"/>
        <end position="332"/>
    </location>
</feature>